<evidence type="ECO:0008006" key="3">
    <source>
        <dbReference type="Google" id="ProtNLM"/>
    </source>
</evidence>
<dbReference type="EMBL" id="WJIE01000031">
    <property type="protein sequence ID" value="MRG98401.1"/>
    <property type="molecule type" value="Genomic_DNA"/>
</dbReference>
<evidence type="ECO:0000313" key="2">
    <source>
        <dbReference type="Proteomes" id="UP000440224"/>
    </source>
</evidence>
<name>A0A6N7QC05_9BACT</name>
<protein>
    <recommendedName>
        <fullName evidence="3">Uracil-DNA glycosylase-like domain-containing protein</fullName>
    </recommendedName>
</protein>
<keyword evidence="2" id="KW-1185">Reference proteome</keyword>
<dbReference type="AlphaFoldDB" id="A0A6N7QC05"/>
<dbReference type="Gene3D" id="3.40.470.10">
    <property type="entry name" value="Uracil-DNA glycosylase-like domain"/>
    <property type="match status" value="1"/>
</dbReference>
<reference evidence="1 2" key="1">
    <citation type="submission" date="2019-10" db="EMBL/GenBank/DDBJ databases">
        <title>A soil myxobacterium in the family Polyangiaceae.</title>
        <authorList>
            <person name="Li Y."/>
            <person name="Wang J."/>
        </authorList>
    </citation>
    <scope>NUCLEOTIDE SEQUENCE [LARGE SCALE GENOMIC DNA]</scope>
    <source>
        <strain evidence="1 2">DSM 14734</strain>
    </source>
</reference>
<accession>A0A6N7QC05</accession>
<comment type="caution">
    <text evidence="1">The sequence shown here is derived from an EMBL/GenBank/DDBJ whole genome shotgun (WGS) entry which is preliminary data.</text>
</comment>
<dbReference type="InterPro" id="IPR036895">
    <property type="entry name" value="Uracil-DNA_glycosylase-like_sf"/>
</dbReference>
<evidence type="ECO:0000313" key="1">
    <source>
        <dbReference type="EMBL" id="MRG98401.1"/>
    </source>
</evidence>
<gene>
    <name evidence="1" type="ORF">GF068_41775</name>
</gene>
<organism evidence="1 2">
    <name type="scientific">Polyangium spumosum</name>
    <dbReference type="NCBI Taxonomy" id="889282"/>
    <lineage>
        <taxon>Bacteria</taxon>
        <taxon>Pseudomonadati</taxon>
        <taxon>Myxococcota</taxon>
        <taxon>Polyangia</taxon>
        <taxon>Polyangiales</taxon>
        <taxon>Polyangiaceae</taxon>
        <taxon>Polyangium</taxon>
    </lineage>
</organism>
<dbReference type="Proteomes" id="UP000440224">
    <property type="component" value="Unassembled WGS sequence"/>
</dbReference>
<dbReference type="SUPFAM" id="SSF52141">
    <property type="entry name" value="Uracil-DNA glycosylase-like"/>
    <property type="match status" value="1"/>
</dbReference>
<proteinExistence type="predicted"/>
<sequence length="259" mass="28188">MEQRFPFGVPVASCPPSASSPRGLFVLGAYPSALRVAWEPPRPWKPVKALAVANEPEPFWAGADEGVHIERWKASVGFSPAWGRIGRCGNLNGSSGVWVERQVLAPLGAARGAAWITDCLDTYRGSTGGARRIENTYAPFAVANGLLRATFLPHPSENDIVREALRDHRDRLLAELRTARAEVIVTLGNAALRVFRELVPLATSEDPGSRLRPDPGHYGNARAVRIGNMSAQWIPLAHPAAPLIFQRAHGRWMAARATE</sequence>